<dbReference type="GO" id="GO:0005886">
    <property type="term" value="C:plasma membrane"/>
    <property type="evidence" value="ECO:0007669"/>
    <property type="project" value="TreeGrafter"/>
</dbReference>
<feature type="region of interest" description="Disordered" evidence="5">
    <location>
        <begin position="137"/>
        <end position="161"/>
    </location>
</feature>
<organism evidence="9 10">
    <name type="scientific">Micromonospora yangpuensis</name>
    <dbReference type="NCBI Taxonomy" id="683228"/>
    <lineage>
        <taxon>Bacteria</taxon>
        <taxon>Bacillati</taxon>
        <taxon>Actinomycetota</taxon>
        <taxon>Actinomycetes</taxon>
        <taxon>Micromonosporales</taxon>
        <taxon>Micromonosporaceae</taxon>
        <taxon>Micromonospora</taxon>
    </lineage>
</organism>
<evidence type="ECO:0000256" key="2">
    <source>
        <dbReference type="ARBA" id="ARBA00022723"/>
    </source>
</evidence>
<keyword evidence="3 7" id="KW-0732">Signal</keyword>
<evidence type="ECO:0000313" key="10">
    <source>
        <dbReference type="Proteomes" id="UP000198937"/>
    </source>
</evidence>
<keyword evidence="4" id="KW-0186">Copper</keyword>
<dbReference type="OrthoDB" id="5242236at2"/>
<dbReference type="STRING" id="683228.GA0070617_3830"/>
<comment type="subcellular location">
    <subcellularLocation>
        <location evidence="1">Cell envelope</location>
    </subcellularLocation>
</comment>
<gene>
    <name evidence="9" type="ORF">GA0070617_3830</name>
</gene>
<feature type="chain" id="PRO_5038828495" description="CopC domain-containing protein" evidence="7">
    <location>
        <begin position="35"/>
        <end position="215"/>
    </location>
</feature>
<evidence type="ECO:0000256" key="3">
    <source>
        <dbReference type="ARBA" id="ARBA00022729"/>
    </source>
</evidence>
<dbReference type="Gene3D" id="2.60.40.1220">
    <property type="match status" value="1"/>
</dbReference>
<dbReference type="PANTHER" id="PTHR34820:SF4">
    <property type="entry name" value="INNER MEMBRANE PROTEIN YEBZ"/>
    <property type="match status" value="1"/>
</dbReference>
<keyword evidence="6" id="KW-1133">Transmembrane helix</keyword>
<dbReference type="Pfam" id="PF04234">
    <property type="entry name" value="CopC"/>
    <property type="match status" value="1"/>
</dbReference>
<dbReference type="Proteomes" id="UP000198937">
    <property type="component" value="Unassembled WGS sequence"/>
</dbReference>
<dbReference type="GO" id="GO:0042597">
    <property type="term" value="C:periplasmic space"/>
    <property type="evidence" value="ECO:0007669"/>
    <property type="project" value="InterPro"/>
</dbReference>
<dbReference type="InterPro" id="IPR014755">
    <property type="entry name" value="Cu-Rt/internalin_Ig-like"/>
</dbReference>
<name>A0A1C6UWL9_9ACTN</name>
<sequence>MTPPHPARRPVAALAALGVALSTILLVTGSPAHAHAQVIAQSPKANANLAEAPEKVSLTFSAKPLGLGAVVTVVDPTGRSWAAGEPTMTGATVEQPLAGPLTDGNYQVRWRIVSGDGHPISQSFLFSVGDVSNAPAFPKPSPGAAGATTGPDNDNQGEFALTGAADTPTSAQAAVPRVALFAVAGAVVGLLLFTVGSFTANRPRRLRPQSEGTTP</sequence>
<accession>A0A1C6UWL9</accession>
<proteinExistence type="predicted"/>
<reference evidence="9 10" key="1">
    <citation type="submission" date="2016-06" db="EMBL/GenBank/DDBJ databases">
        <authorList>
            <person name="Kjaerup R.B."/>
            <person name="Dalgaard T.S."/>
            <person name="Juul-Madsen H.R."/>
        </authorList>
    </citation>
    <scope>NUCLEOTIDE SEQUENCE [LARGE SCALE GENOMIC DNA]</scope>
    <source>
        <strain evidence="9 10">DSM 45577</strain>
    </source>
</reference>
<dbReference type="GO" id="GO:0046688">
    <property type="term" value="P:response to copper ion"/>
    <property type="evidence" value="ECO:0007669"/>
    <property type="project" value="InterPro"/>
</dbReference>
<dbReference type="PANTHER" id="PTHR34820">
    <property type="entry name" value="INNER MEMBRANE PROTEIN YEBZ"/>
    <property type="match status" value="1"/>
</dbReference>
<keyword evidence="6" id="KW-0472">Membrane</keyword>
<evidence type="ECO:0000256" key="4">
    <source>
        <dbReference type="ARBA" id="ARBA00023008"/>
    </source>
</evidence>
<evidence type="ECO:0000256" key="5">
    <source>
        <dbReference type="SAM" id="MobiDB-lite"/>
    </source>
</evidence>
<dbReference type="InterPro" id="IPR014756">
    <property type="entry name" value="Ig_E-set"/>
</dbReference>
<dbReference type="EMBL" id="FMIA01000002">
    <property type="protein sequence ID" value="SCL58482.1"/>
    <property type="molecule type" value="Genomic_DNA"/>
</dbReference>
<dbReference type="SUPFAM" id="SSF81296">
    <property type="entry name" value="E set domains"/>
    <property type="match status" value="1"/>
</dbReference>
<evidence type="ECO:0000313" key="9">
    <source>
        <dbReference type="EMBL" id="SCL58482.1"/>
    </source>
</evidence>
<dbReference type="AlphaFoldDB" id="A0A1C6UWL9"/>
<evidence type="ECO:0000256" key="1">
    <source>
        <dbReference type="ARBA" id="ARBA00004196"/>
    </source>
</evidence>
<keyword evidence="2" id="KW-0479">Metal-binding</keyword>
<dbReference type="RefSeq" id="WP_091440122.1">
    <property type="nucleotide sequence ID" value="NZ_BMMJ01000014.1"/>
</dbReference>
<evidence type="ECO:0000256" key="7">
    <source>
        <dbReference type="SAM" id="SignalP"/>
    </source>
</evidence>
<dbReference type="GO" id="GO:0005507">
    <property type="term" value="F:copper ion binding"/>
    <property type="evidence" value="ECO:0007669"/>
    <property type="project" value="InterPro"/>
</dbReference>
<dbReference type="InterPro" id="IPR007348">
    <property type="entry name" value="CopC_dom"/>
</dbReference>
<keyword evidence="10" id="KW-1185">Reference proteome</keyword>
<dbReference type="GO" id="GO:0030313">
    <property type="term" value="C:cell envelope"/>
    <property type="evidence" value="ECO:0007669"/>
    <property type="project" value="UniProtKB-SubCell"/>
</dbReference>
<keyword evidence="6" id="KW-0812">Transmembrane</keyword>
<dbReference type="GO" id="GO:0006825">
    <property type="term" value="P:copper ion transport"/>
    <property type="evidence" value="ECO:0007669"/>
    <property type="project" value="InterPro"/>
</dbReference>
<feature type="signal peptide" evidence="7">
    <location>
        <begin position="1"/>
        <end position="34"/>
    </location>
</feature>
<feature type="transmembrane region" description="Helical" evidence="6">
    <location>
        <begin position="178"/>
        <end position="200"/>
    </location>
</feature>
<feature type="domain" description="CopC" evidence="8">
    <location>
        <begin position="35"/>
        <end position="128"/>
    </location>
</feature>
<evidence type="ECO:0000259" key="8">
    <source>
        <dbReference type="Pfam" id="PF04234"/>
    </source>
</evidence>
<protein>
    <recommendedName>
        <fullName evidence="8">CopC domain-containing protein</fullName>
    </recommendedName>
</protein>
<evidence type="ECO:0000256" key="6">
    <source>
        <dbReference type="SAM" id="Phobius"/>
    </source>
</evidence>
<dbReference type="InterPro" id="IPR032694">
    <property type="entry name" value="CopC/D"/>
</dbReference>